<gene>
    <name evidence="1" type="ORF">Pyn_26445</name>
</gene>
<dbReference type="PANTHER" id="PTHR31373">
    <property type="entry name" value="OS06G0652100 PROTEIN"/>
    <property type="match status" value="1"/>
</dbReference>
<reference evidence="1 2" key="1">
    <citation type="submission" date="2018-02" db="EMBL/GenBank/DDBJ databases">
        <title>Draft genome of wild Prunus yedoensis var. nudiflora.</title>
        <authorList>
            <person name="Baek S."/>
            <person name="Kim J.-H."/>
            <person name="Choi K."/>
            <person name="Kim G.-B."/>
            <person name="Cho A."/>
            <person name="Jang H."/>
            <person name="Shin C.-H."/>
            <person name="Yu H.-J."/>
            <person name="Mun J.-H."/>
        </authorList>
    </citation>
    <scope>NUCLEOTIDE SEQUENCE [LARGE SCALE GENOMIC DNA]</scope>
    <source>
        <strain evidence="2">cv. Jeju island</strain>
        <tissue evidence="1">Leaf</tissue>
    </source>
</reference>
<sequence length="182" mass="20427">MASNSKGDNDMAKNIFSISPISYGDPCHDLYFHVRSPDNVIRMCISPEPTDEQVEQHNKACINYLKQLLPVAWSHNSLTTLKLIFNLNSLSGPGEKYFPAAFYTRRILAPPKPPQDAIMQHALLCQLRLLLPLDSSFVGPCRDSLHLLLEQGQESAAQRLYHDTHYKLLHDRYGGLGGAVKV</sequence>
<dbReference type="Proteomes" id="UP000250321">
    <property type="component" value="Unassembled WGS sequence"/>
</dbReference>
<organism evidence="1 2">
    <name type="scientific">Prunus yedoensis var. nudiflora</name>
    <dbReference type="NCBI Taxonomy" id="2094558"/>
    <lineage>
        <taxon>Eukaryota</taxon>
        <taxon>Viridiplantae</taxon>
        <taxon>Streptophyta</taxon>
        <taxon>Embryophyta</taxon>
        <taxon>Tracheophyta</taxon>
        <taxon>Spermatophyta</taxon>
        <taxon>Magnoliopsida</taxon>
        <taxon>eudicotyledons</taxon>
        <taxon>Gunneridae</taxon>
        <taxon>Pentapetalae</taxon>
        <taxon>rosids</taxon>
        <taxon>fabids</taxon>
        <taxon>Rosales</taxon>
        <taxon>Rosaceae</taxon>
        <taxon>Amygdaloideae</taxon>
        <taxon>Amygdaleae</taxon>
        <taxon>Prunus</taxon>
    </lineage>
</organism>
<comment type="caution">
    <text evidence="1">The sequence shown here is derived from an EMBL/GenBank/DDBJ whole genome shotgun (WGS) entry which is preliminary data.</text>
</comment>
<name>A0A314ZCS4_PRUYE</name>
<evidence type="ECO:0000313" key="1">
    <source>
        <dbReference type="EMBL" id="PQQ16580.1"/>
    </source>
</evidence>
<accession>A0A314ZCS4</accession>
<proteinExistence type="predicted"/>
<dbReference type="InterPro" id="IPR011205">
    <property type="entry name" value="UCP015417_vWA"/>
</dbReference>
<dbReference type="PANTHER" id="PTHR31373:SF17">
    <property type="entry name" value="OS06G0652100 PROTEIN"/>
    <property type="match status" value="1"/>
</dbReference>
<keyword evidence="2" id="KW-1185">Reference proteome</keyword>
<dbReference type="EMBL" id="PJQY01000185">
    <property type="protein sequence ID" value="PQQ16580.1"/>
    <property type="molecule type" value="Genomic_DNA"/>
</dbReference>
<evidence type="ECO:0000313" key="2">
    <source>
        <dbReference type="Proteomes" id="UP000250321"/>
    </source>
</evidence>
<dbReference type="AlphaFoldDB" id="A0A314ZCS4"/>
<protein>
    <submittedName>
        <fullName evidence="1">Uncharacterized protein</fullName>
    </submittedName>
</protein>